<dbReference type="Proteomes" id="UP001597010">
    <property type="component" value="Unassembled WGS sequence"/>
</dbReference>
<evidence type="ECO:0000313" key="3">
    <source>
        <dbReference type="Proteomes" id="UP001597010"/>
    </source>
</evidence>
<name>A0ABW3APF6_9SPHI</name>
<accession>A0ABW3APF6</accession>
<evidence type="ECO:0000256" key="1">
    <source>
        <dbReference type="SAM" id="SignalP"/>
    </source>
</evidence>
<protein>
    <recommendedName>
        <fullName evidence="4">PXPV repeat-containing protein</fullName>
    </recommendedName>
</protein>
<feature type="chain" id="PRO_5045889885" description="PXPV repeat-containing protein" evidence="1">
    <location>
        <begin position="23"/>
        <end position="90"/>
    </location>
</feature>
<evidence type="ECO:0000313" key="2">
    <source>
        <dbReference type="EMBL" id="MFD0792911.1"/>
    </source>
</evidence>
<keyword evidence="1" id="KW-0732">Signal</keyword>
<gene>
    <name evidence="2" type="ORF">ACFQZX_04740</name>
</gene>
<proteinExistence type="predicted"/>
<feature type="signal peptide" evidence="1">
    <location>
        <begin position="1"/>
        <end position="22"/>
    </location>
</feature>
<evidence type="ECO:0008006" key="4">
    <source>
        <dbReference type="Google" id="ProtNLM"/>
    </source>
</evidence>
<comment type="caution">
    <text evidence="2">The sequence shown here is derived from an EMBL/GenBank/DDBJ whole genome shotgun (WGS) entry which is preliminary data.</text>
</comment>
<sequence length="90" mass="10436">MKTLKIFAIAIIAMFGFNSAKAQVAVSAHIGTPAVHASAVYVKPAYRPAPRRVVMVDRSYRRRYYRRPVVVTRPVYYRHHPKRVVVVRHY</sequence>
<reference evidence="3" key="1">
    <citation type="journal article" date="2019" name="Int. J. Syst. Evol. Microbiol.">
        <title>The Global Catalogue of Microorganisms (GCM) 10K type strain sequencing project: providing services to taxonomists for standard genome sequencing and annotation.</title>
        <authorList>
            <consortium name="The Broad Institute Genomics Platform"/>
            <consortium name="The Broad Institute Genome Sequencing Center for Infectious Disease"/>
            <person name="Wu L."/>
            <person name="Ma J."/>
        </authorList>
    </citation>
    <scope>NUCLEOTIDE SEQUENCE [LARGE SCALE GENOMIC DNA]</scope>
    <source>
        <strain evidence="3">CCUG 61484</strain>
    </source>
</reference>
<organism evidence="2 3">
    <name type="scientific">Mucilaginibacter litoreus</name>
    <dbReference type="NCBI Taxonomy" id="1048221"/>
    <lineage>
        <taxon>Bacteria</taxon>
        <taxon>Pseudomonadati</taxon>
        <taxon>Bacteroidota</taxon>
        <taxon>Sphingobacteriia</taxon>
        <taxon>Sphingobacteriales</taxon>
        <taxon>Sphingobacteriaceae</taxon>
        <taxon>Mucilaginibacter</taxon>
    </lineage>
</organism>
<dbReference type="RefSeq" id="WP_377111904.1">
    <property type="nucleotide sequence ID" value="NZ_JBHTHZ010000002.1"/>
</dbReference>
<dbReference type="EMBL" id="JBHTHZ010000002">
    <property type="protein sequence ID" value="MFD0792911.1"/>
    <property type="molecule type" value="Genomic_DNA"/>
</dbReference>
<keyword evidence="3" id="KW-1185">Reference proteome</keyword>